<dbReference type="EC" id="6.1.1.1" evidence="11"/>
<dbReference type="GO" id="GO:0006437">
    <property type="term" value="P:tyrosyl-tRNA aminoacylation"/>
    <property type="evidence" value="ECO:0007669"/>
    <property type="project" value="UniProtKB-UniRule"/>
</dbReference>
<keyword evidence="3 11" id="KW-0436">Ligase</keyword>
<dbReference type="InterPro" id="IPR002307">
    <property type="entry name" value="Tyr-tRNA-ligase"/>
</dbReference>
<dbReference type="InterPro" id="IPR024088">
    <property type="entry name" value="Tyr-tRNA-ligase_bac-type"/>
</dbReference>
<dbReference type="SUPFAM" id="SSF52374">
    <property type="entry name" value="Nucleotidylyl transferase"/>
    <property type="match status" value="1"/>
</dbReference>
<dbReference type="GO" id="GO:0005829">
    <property type="term" value="C:cytosol"/>
    <property type="evidence" value="ECO:0007669"/>
    <property type="project" value="TreeGrafter"/>
</dbReference>
<reference evidence="14 15" key="1">
    <citation type="submission" date="2019-06" db="EMBL/GenBank/DDBJ databases">
        <title>Sorghum-associated microbial communities from plants grown in Nebraska, USA.</title>
        <authorList>
            <person name="Schachtman D."/>
        </authorList>
    </citation>
    <scope>NUCLEOTIDE SEQUENCE [LARGE SCALE GENOMIC DNA]</scope>
    <source>
        <strain evidence="14 15">1209</strain>
    </source>
</reference>
<feature type="domain" description="Tyrosine--tRNA ligase SYY-like C-terminal" evidence="13">
    <location>
        <begin position="381"/>
        <end position="464"/>
    </location>
</feature>
<evidence type="ECO:0000256" key="3">
    <source>
        <dbReference type="ARBA" id="ARBA00022598"/>
    </source>
</evidence>
<evidence type="ECO:0000256" key="12">
    <source>
        <dbReference type="PROSITE-ProRule" id="PRU00182"/>
    </source>
</evidence>
<evidence type="ECO:0000256" key="1">
    <source>
        <dbReference type="ARBA" id="ARBA00004496"/>
    </source>
</evidence>
<keyword evidence="7 11" id="KW-0648">Protein biosynthesis</keyword>
<dbReference type="GO" id="GO:0042803">
    <property type="term" value="F:protein homodimerization activity"/>
    <property type="evidence" value="ECO:0007669"/>
    <property type="project" value="UniProtKB-ARBA"/>
</dbReference>
<comment type="catalytic activity">
    <reaction evidence="9 11">
        <text>tRNA(Tyr) + L-tyrosine + ATP = L-tyrosyl-tRNA(Tyr) + AMP + diphosphate + H(+)</text>
        <dbReference type="Rhea" id="RHEA:10220"/>
        <dbReference type="Rhea" id="RHEA-COMP:9706"/>
        <dbReference type="Rhea" id="RHEA-COMP:9707"/>
        <dbReference type="ChEBI" id="CHEBI:15378"/>
        <dbReference type="ChEBI" id="CHEBI:30616"/>
        <dbReference type="ChEBI" id="CHEBI:33019"/>
        <dbReference type="ChEBI" id="CHEBI:58315"/>
        <dbReference type="ChEBI" id="CHEBI:78442"/>
        <dbReference type="ChEBI" id="CHEBI:78536"/>
        <dbReference type="ChEBI" id="CHEBI:456215"/>
        <dbReference type="EC" id="6.1.1.1"/>
    </reaction>
</comment>
<evidence type="ECO:0000313" key="15">
    <source>
        <dbReference type="Proteomes" id="UP000320811"/>
    </source>
</evidence>
<dbReference type="Pfam" id="PF00579">
    <property type="entry name" value="tRNA-synt_1b"/>
    <property type="match status" value="1"/>
</dbReference>
<comment type="subcellular location">
    <subcellularLocation>
        <location evidence="1 11">Cytoplasm</location>
    </subcellularLocation>
</comment>
<evidence type="ECO:0000256" key="8">
    <source>
        <dbReference type="ARBA" id="ARBA00023146"/>
    </source>
</evidence>
<evidence type="ECO:0000256" key="7">
    <source>
        <dbReference type="ARBA" id="ARBA00022917"/>
    </source>
</evidence>
<evidence type="ECO:0000256" key="4">
    <source>
        <dbReference type="ARBA" id="ARBA00022741"/>
    </source>
</evidence>
<dbReference type="InterPro" id="IPR036986">
    <property type="entry name" value="S4_RNA-bd_sf"/>
</dbReference>
<dbReference type="PANTHER" id="PTHR11766:SF0">
    <property type="entry name" value="TYROSINE--TRNA LIGASE, MITOCHONDRIAL"/>
    <property type="match status" value="1"/>
</dbReference>
<feature type="binding site" evidence="11">
    <location>
        <position position="210"/>
    </location>
    <ligand>
        <name>L-tyrosine</name>
        <dbReference type="ChEBI" id="CHEBI:58315"/>
    </ligand>
</feature>
<dbReference type="PRINTS" id="PR01040">
    <property type="entry name" value="TRNASYNTHTYR"/>
</dbReference>
<dbReference type="SUPFAM" id="SSF55174">
    <property type="entry name" value="Alpha-L RNA-binding motif"/>
    <property type="match status" value="1"/>
</dbReference>
<dbReference type="Gene3D" id="1.10.240.10">
    <property type="entry name" value="Tyrosyl-Transfer RNA Synthetase"/>
    <property type="match status" value="1"/>
</dbReference>
<dbReference type="InterPro" id="IPR002305">
    <property type="entry name" value="aa-tRNA-synth_Ic"/>
</dbReference>
<comment type="similarity">
    <text evidence="10 11">Belongs to the class-I aminoacyl-tRNA synthetase family. TyrS type 1 subfamily.</text>
</comment>
<dbReference type="GO" id="GO:0005524">
    <property type="term" value="F:ATP binding"/>
    <property type="evidence" value="ECO:0007669"/>
    <property type="project" value="UniProtKB-UniRule"/>
</dbReference>
<feature type="binding site" evidence="11">
    <location>
        <position position="214"/>
    </location>
    <ligand>
        <name>L-tyrosine</name>
        <dbReference type="ChEBI" id="CHEBI:58315"/>
    </ligand>
</feature>
<dbReference type="GO" id="GO:0004831">
    <property type="term" value="F:tyrosine-tRNA ligase activity"/>
    <property type="evidence" value="ECO:0007669"/>
    <property type="project" value="UniProtKB-UniRule"/>
</dbReference>
<keyword evidence="5 11" id="KW-0067">ATP-binding</keyword>
<feature type="binding site" evidence="11">
    <location>
        <position position="273"/>
    </location>
    <ligand>
        <name>ATP</name>
        <dbReference type="ChEBI" id="CHEBI:30616"/>
    </ligand>
</feature>
<evidence type="ECO:0000256" key="2">
    <source>
        <dbReference type="ARBA" id="ARBA00022490"/>
    </source>
</evidence>
<comment type="function">
    <text evidence="11">Catalyzes the attachment of tyrosine to tRNA(Tyr) in a two-step reaction: tyrosine is first activated by ATP to form Tyr-AMP and then transferred to the acceptor end of tRNA(Tyr).</text>
</comment>
<keyword evidence="4 11" id="KW-0547">Nucleotide-binding</keyword>
<evidence type="ECO:0000256" key="11">
    <source>
        <dbReference type="HAMAP-Rule" id="MF_02006"/>
    </source>
</evidence>
<proteinExistence type="inferred from homology"/>
<evidence type="ECO:0000256" key="6">
    <source>
        <dbReference type="ARBA" id="ARBA00022884"/>
    </source>
</evidence>
<feature type="binding site" evidence="11">
    <location>
        <position position="72"/>
    </location>
    <ligand>
        <name>L-tyrosine</name>
        <dbReference type="ChEBI" id="CHEBI:58315"/>
    </ligand>
</feature>
<dbReference type="FunFam" id="3.10.290.10:FF:000014">
    <property type="entry name" value="Tyrosine--tRNA ligase"/>
    <property type="match status" value="1"/>
</dbReference>
<dbReference type="FunFam" id="3.40.50.620:FF:000008">
    <property type="entry name" value="Tyrosine--tRNA ligase"/>
    <property type="match status" value="1"/>
</dbReference>
<feature type="short sequence motif" description="'HIGH' region" evidence="11">
    <location>
        <begin position="77"/>
        <end position="86"/>
    </location>
</feature>
<dbReference type="InterPro" id="IPR014729">
    <property type="entry name" value="Rossmann-like_a/b/a_fold"/>
</dbReference>
<evidence type="ECO:0000256" key="5">
    <source>
        <dbReference type="ARBA" id="ARBA00022840"/>
    </source>
</evidence>
<dbReference type="InterPro" id="IPR024107">
    <property type="entry name" value="Tyr-tRNA-ligase_bac_1"/>
</dbReference>
<dbReference type="Gene3D" id="3.40.50.620">
    <property type="entry name" value="HUPs"/>
    <property type="match status" value="1"/>
</dbReference>
<comment type="subunit">
    <text evidence="11">Homodimer.</text>
</comment>
<dbReference type="Proteomes" id="UP000320811">
    <property type="component" value="Unassembled WGS sequence"/>
</dbReference>
<name>A0A561P643_9BACT</name>
<protein>
    <recommendedName>
        <fullName evidence="11">Tyrosine--tRNA ligase</fullName>
        <ecNumber evidence="11">6.1.1.1</ecNumber>
    </recommendedName>
    <alternativeName>
        <fullName evidence="11">Tyrosyl-tRNA synthetase</fullName>
        <shortName evidence="11">TyrRS</shortName>
    </alternativeName>
</protein>
<dbReference type="HAMAP" id="MF_02006">
    <property type="entry name" value="Tyr_tRNA_synth_type1"/>
    <property type="match status" value="1"/>
</dbReference>
<dbReference type="EMBL" id="VIWO01000012">
    <property type="protein sequence ID" value="TWF33597.1"/>
    <property type="molecule type" value="Genomic_DNA"/>
</dbReference>
<gene>
    <name evidence="11" type="primary">tyrS</name>
    <name evidence="14" type="ORF">FHW36_11238</name>
</gene>
<dbReference type="AlphaFoldDB" id="A0A561P643"/>
<dbReference type="NCBIfam" id="TIGR00234">
    <property type="entry name" value="tyrS"/>
    <property type="match status" value="1"/>
</dbReference>
<dbReference type="CDD" id="cd00805">
    <property type="entry name" value="TyrRS_core"/>
    <property type="match status" value="1"/>
</dbReference>
<feature type="short sequence motif" description="'KMSKS' region" evidence="11">
    <location>
        <begin position="270"/>
        <end position="274"/>
    </location>
</feature>
<sequence length="467" mass="52838">MFQSRCRVTGLFFFSFFLSHHLSPAVQTFLCRFAKIVIKIMNLIEELRWRGMLQDMMPGTEEQLQKEMTTAYIGFDPTAESLHIGSLVPILLLVHLQKAGHKPLALVGGATGMVGDPSFKAEERKMLDLDTLQKNVAGIKAQLERFLDFDPAKPNAAEMVNNFDWFQHISFLDFIRDTGKHITVNYMMAKDSVKKRIEGDNGMSFTEFTYQLIQGYDFYHLYTAKNCKLQMGGSDQWGNIVTGTELIRRKASGEAFAFTCPLIKKADGTKFGKTEQGTVWLDPKRTSPYMFYQFWLNTTDVDAESYIKIFTFMEQPEVDELIAKHREAPHLRLLQQRLAKEVTVFIHGEESYEFAVKASSLLFSNDTAELLLSLTEEQLLDVMAGVPQFEVAKTDLEAGKDVVSLLAETGIFPSKGEARKTVQGGGVSMNKNKIEGIDTVINTAALLRDKYILFQKGKKNYYLVKAI</sequence>
<evidence type="ECO:0000259" key="13">
    <source>
        <dbReference type="Pfam" id="PF22421"/>
    </source>
</evidence>
<keyword evidence="2 11" id="KW-0963">Cytoplasm</keyword>
<dbReference type="InterPro" id="IPR054608">
    <property type="entry name" value="SYY-like_C"/>
</dbReference>
<dbReference type="FunFam" id="1.10.240.10:FF:000001">
    <property type="entry name" value="Tyrosine--tRNA ligase"/>
    <property type="match status" value="1"/>
</dbReference>
<comment type="caution">
    <text evidence="14">The sequence shown here is derived from an EMBL/GenBank/DDBJ whole genome shotgun (WGS) entry which is preliminary data.</text>
</comment>
<organism evidence="14 15">
    <name type="scientific">Chitinophaga polysaccharea</name>
    <dbReference type="NCBI Taxonomy" id="1293035"/>
    <lineage>
        <taxon>Bacteria</taxon>
        <taxon>Pseudomonadati</taxon>
        <taxon>Bacteroidota</taxon>
        <taxon>Chitinophagia</taxon>
        <taxon>Chitinophagales</taxon>
        <taxon>Chitinophagaceae</taxon>
        <taxon>Chitinophaga</taxon>
    </lineage>
</organism>
<dbReference type="Pfam" id="PF22421">
    <property type="entry name" value="SYY_C-terminal"/>
    <property type="match status" value="1"/>
</dbReference>
<dbReference type="PANTHER" id="PTHR11766">
    <property type="entry name" value="TYROSYL-TRNA SYNTHETASE"/>
    <property type="match status" value="1"/>
</dbReference>
<keyword evidence="15" id="KW-1185">Reference proteome</keyword>
<evidence type="ECO:0000256" key="10">
    <source>
        <dbReference type="ARBA" id="ARBA00060965"/>
    </source>
</evidence>
<keyword evidence="8 11" id="KW-0030">Aminoacyl-tRNA synthetase</keyword>
<keyword evidence="6 12" id="KW-0694">RNA-binding</keyword>
<evidence type="ECO:0000256" key="9">
    <source>
        <dbReference type="ARBA" id="ARBA00048248"/>
    </source>
</evidence>
<dbReference type="PROSITE" id="PS50889">
    <property type="entry name" value="S4"/>
    <property type="match status" value="1"/>
</dbReference>
<evidence type="ECO:0000313" key="14">
    <source>
        <dbReference type="EMBL" id="TWF33597.1"/>
    </source>
</evidence>
<dbReference type="Gene3D" id="3.10.290.10">
    <property type="entry name" value="RNA-binding S4 domain"/>
    <property type="match status" value="1"/>
</dbReference>
<dbReference type="GO" id="GO:0003723">
    <property type="term" value="F:RNA binding"/>
    <property type="evidence" value="ECO:0007669"/>
    <property type="project" value="UniProtKB-KW"/>
</dbReference>
<accession>A0A561P643</accession>